<organism evidence="2 3">
    <name type="scientific">Natronoarchaeum mannanilyticum</name>
    <dbReference type="NCBI Taxonomy" id="926360"/>
    <lineage>
        <taxon>Archaea</taxon>
        <taxon>Methanobacteriati</taxon>
        <taxon>Methanobacteriota</taxon>
        <taxon>Stenosarchaea group</taxon>
        <taxon>Halobacteria</taxon>
        <taxon>Halobacteriales</taxon>
        <taxon>Natronoarchaeaceae</taxon>
    </lineage>
</organism>
<sequence length="240" mass="26796">MSDRRDSRDEELARTAGDLADSLRDLRDEVGPRRRPRRGPFGLPRPPTPREVLRFTDEVAIPATIAVLEVNIKLLEAVQTAIRLAETERRAREQGEEVAGRAREGGRAVREGAGRVGRETLDQLDNALDELQTAVEEGSLPREETAREILTEARELRADLEAQVRDAEETADEQRRRERENDREAGRDRDAGISASDEDGENPASDESDGEEAETGPQVDVDAELRSIKDQYDDADEEDS</sequence>
<dbReference type="InterPro" id="IPR055969">
    <property type="entry name" value="DUF7547"/>
</dbReference>
<feature type="compositionally biased region" description="Acidic residues" evidence="1">
    <location>
        <begin position="196"/>
        <end position="214"/>
    </location>
</feature>
<feature type="compositionally biased region" description="Basic and acidic residues" evidence="1">
    <location>
        <begin position="223"/>
        <end position="232"/>
    </location>
</feature>
<reference evidence="2 3" key="1">
    <citation type="journal article" date="2019" name="Int. J. Syst. Evol. Microbiol.">
        <title>The Global Catalogue of Microorganisms (GCM) 10K type strain sequencing project: providing services to taxonomists for standard genome sequencing and annotation.</title>
        <authorList>
            <consortium name="The Broad Institute Genomics Platform"/>
            <consortium name="The Broad Institute Genome Sequencing Center for Infectious Disease"/>
            <person name="Wu L."/>
            <person name="Ma J."/>
        </authorList>
    </citation>
    <scope>NUCLEOTIDE SEQUENCE [LARGE SCALE GENOMIC DNA]</scope>
    <source>
        <strain evidence="2 3">JCM 16328</strain>
    </source>
</reference>
<dbReference type="EMBL" id="BAAADV010000007">
    <property type="protein sequence ID" value="GAA0680632.1"/>
    <property type="molecule type" value="Genomic_DNA"/>
</dbReference>
<feature type="region of interest" description="Disordered" evidence="1">
    <location>
        <begin position="92"/>
        <end position="119"/>
    </location>
</feature>
<gene>
    <name evidence="2" type="ORF">GCM10009020_31870</name>
</gene>
<evidence type="ECO:0000313" key="2">
    <source>
        <dbReference type="EMBL" id="GAA0680632.1"/>
    </source>
</evidence>
<evidence type="ECO:0000256" key="1">
    <source>
        <dbReference type="SAM" id="MobiDB-lite"/>
    </source>
</evidence>
<dbReference type="AlphaFoldDB" id="A0AAV3TDX5"/>
<keyword evidence="3" id="KW-1185">Reference proteome</keyword>
<feature type="compositionally biased region" description="Basic and acidic residues" evidence="1">
    <location>
        <begin position="21"/>
        <end position="32"/>
    </location>
</feature>
<dbReference type="Pfam" id="PF24414">
    <property type="entry name" value="DUF7547"/>
    <property type="match status" value="1"/>
</dbReference>
<feature type="region of interest" description="Disordered" evidence="1">
    <location>
        <begin position="1"/>
        <end position="50"/>
    </location>
</feature>
<accession>A0AAV3TDX5</accession>
<feature type="compositionally biased region" description="Basic and acidic residues" evidence="1">
    <location>
        <begin position="139"/>
        <end position="191"/>
    </location>
</feature>
<name>A0AAV3TDX5_9EURY</name>
<comment type="caution">
    <text evidence="2">The sequence shown here is derived from an EMBL/GenBank/DDBJ whole genome shotgun (WGS) entry which is preliminary data.</text>
</comment>
<feature type="region of interest" description="Disordered" evidence="1">
    <location>
        <begin position="133"/>
        <end position="240"/>
    </location>
</feature>
<feature type="compositionally biased region" description="Basic and acidic residues" evidence="1">
    <location>
        <begin position="1"/>
        <end position="13"/>
    </location>
</feature>
<dbReference type="RefSeq" id="WP_343775125.1">
    <property type="nucleotide sequence ID" value="NZ_BAAADV010000007.1"/>
</dbReference>
<dbReference type="Proteomes" id="UP001500420">
    <property type="component" value="Unassembled WGS sequence"/>
</dbReference>
<proteinExistence type="predicted"/>
<protein>
    <submittedName>
        <fullName evidence="2">Uncharacterized protein</fullName>
    </submittedName>
</protein>
<evidence type="ECO:0000313" key="3">
    <source>
        <dbReference type="Proteomes" id="UP001500420"/>
    </source>
</evidence>